<gene>
    <name evidence="1" type="ORF">IE53DRAFT_140695</name>
</gene>
<proteinExistence type="predicted"/>
<accession>A0ACD0P6M3</accession>
<evidence type="ECO:0000313" key="1">
    <source>
        <dbReference type="EMBL" id="PWN53604.1"/>
    </source>
</evidence>
<sequence length="1226" mass="129937">MFQSISNLSSRLSHCSGDVPPPLVGASATLVDPSSSTSSLTISSAKLYVFGGRLVSNRRMVNDLYELDLETLQWKKLGQGPPSSDTNLKSLALASPSASSTSSSSLSSAKGPQPRYFHSADLWEGRIVIFGGMGYAPSSAASHSRDGKTEELCVLDEIIAYDLRTGTWDYDFAPNQGVADEALQSPSIVASKPAPRYAHLSSISGDSLIIIGGQNMTNQYVEHINVFSLSRRRWVASQRFQRQCGSYRSLAVGSRYIVTEGERAKCYPRGRDPLNGAHDGAMERGNSFGPMESSALQRDRATSVSTQRSVNSSRSHLSASQSAQGDLYNNSSALRDTGAPEVSGTSWGPNPILAPVQVEQNPLPTSHVPSNSGAAPVYIYSNYNFTDVRRELELIRVKSSVCEAPADSSAPGTRARATSFGSQDSETDVALPLSPSESHRSSLSGHYVSVEDKSSEMGGAALPPGLRFPTGSILGNHLIISGTYLANATQTFSIWALHLPTLTWSRLDAGSCLASGSWNKAILWPGKNRLLVVGNKERDLVSDYNHRQTNWDHLVILELESWGIYQPPVSRFSEDAVQMGLQKLALTASAALSPIGPKPVDADPKKWNDAASAARSGPDHSGGPERDQHKPDLLTPGFTSSGVLPLSPRSSLGGRGDFEIICSDGLRIGCDRAILEERWPWFHERMDEFRKRARRSARTLIPNSVDRLPPTSFSSSRILDGVLEVASSDEEAGPDGANEAGKQYEPRSNKPNVSYVNDPRFQPRQFSMSEPAPVVLAFLQFIYTQRVCTALQRHPAIVCALLILARTYELDNLTAWARHAAHVALADDLNPRSQASSTRSSTLFLSSTASDRRSGSDLFRPSESLGLHPEERHRLAVNLYEASSLCGCEGLQIRALRVVMAIARWMQKHGVSSHSSGGGNGGGPSGPLPRSAGNGPDDGGAGLRSSGSLGHGQAASGLTVTTSAGSSGGGKDRSASSGPPSHALALGSTTRASSVPANTAKPPPPSLALPPIGVLPAAPVSTEVPVDGHGAHADLGNRTRLTPTTEKVAGTISDGAHSRTSTPLGMLSVRRSSGPSGNPSNGDHDAHSSERLGLRQGSNRKRFSSLFGKGSNEEAASLNGFRARYDLDSPAVEEEDGGDTHSAEVQKVAEPEFLSILGRRGSTELTAGAVHGLKLLQRSPTSGSGKSGHFNLQSPPSGGGSHGAPSPTASSFANSSSPCKVPATME</sequence>
<name>A0ACD0P6M3_9BASI</name>
<protein>
    <submittedName>
        <fullName evidence="1">Uncharacterized protein</fullName>
    </submittedName>
</protein>
<dbReference type="EMBL" id="KZ819718">
    <property type="protein sequence ID" value="PWN53604.1"/>
    <property type="molecule type" value="Genomic_DNA"/>
</dbReference>
<reference evidence="1 2" key="1">
    <citation type="journal article" date="2018" name="Mol. Biol. Evol.">
        <title>Broad Genomic Sampling Reveals a Smut Pathogenic Ancestry of the Fungal Clade Ustilaginomycotina.</title>
        <authorList>
            <person name="Kijpornyongpan T."/>
            <person name="Mondo S.J."/>
            <person name="Barry K."/>
            <person name="Sandor L."/>
            <person name="Lee J."/>
            <person name="Lipzen A."/>
            <person name="Pangilinan J."/>
            <person name="LaButti K."/>
            <person name="Hainaut M."/>
            <person name="Henrissat B."/>
            <person name="Grigoriev I.V."/>
            <person name="Spatafora J.W."/>
            <person name="Aime M.C."/>
        </authorList>
    </citation>
    <scope>NUCLEOTIDE SEQUENCE [LARGE SCALE GENOMIC DNA]</scope>
    <source>
        <strain evidence="1 2">SA 807</strain>
    </source>
</reference>
<organism evidence="1 2">
    <name type="scientific">Violaceomyces palustris</name>
    <dbReference type="NCBI Taxonomy" id="1673888"/>
    <lineage>
        <taxon>Eukaryota</taxon>
        <taxon>Fungi</taxon>
        <taxon>Dikarya</taxon>
        <taxon>Basidiomycota</taxon>
        <taxon>Ustilaginomycotina</taxon>
        <taxon>Ustilaginomycetes</taxon>
        <taxon>Violaceomycetales</taxon>
        <taxon>Violaceomycetaceae</taxon>
        <taxon>Violaceomyces</taxon>
    </lineage>
</organism>
<keyword evidence="2" id="KW-1185">Reference proteome</keyword>
<evidence type="ECO:0000313" key="2">
    <source>
        <dbReference type="Proteomes" id="UP000245626"/>
    </source>
</evidence>
<dbReference type="Proteomes" id="UP000245626">
    <property type="component" value="Unassembled WGS sequence"/>
</dbReference>